<evidence type="ECO:0000256" key="1">
    <source>
        <dbReference type="ARBA" id="ARBA00001946"/>
    </source>
</evidence>
<dbReference type="CDD" id="cd19510">
    <property type="entry name" value="RecA-like_BCS1"/>
    <property type="match status" value="1"/>
</dbReference>
<evidence type="ECO:0000313" key="11">
    <source>
        <dbReference type="Proteomes" id="UP000823674"/>
    </source>
</evidence>
<keyword evidence="3" id="KW-0378">Hydrolase</keyword>
<dbReference type="EMBL" id="JADBGQ010000001">
    <property type="protein sequence ID" value="KAG5413973.1"/>
    <property type="molecule type" value="Genomic_DNA"/>
</dbReference>
<organism evidence="10 11">
    <name type="scientific">Brassica rapa subsp. trilocularis</name>
    <dbReference type="NCBI Taxonomy" id="1813537"/>
    <lineage>
        <taxon>Eukaryota</taxon>
        <taxon>Viridiplantae</taxon>
        <taxon>Streptophyta</taxon>
        <taxon>Embryophyta</taxon>
        <taxon>Tracheophyta</taxon>
        <taxon>Spermatophyta</taxon>
        <taxon>Magnoliopsida</taxon>
        <taxon>eudicotyledons</taxon>
        <taxon>Gunneridae</taxon>
        <taxon>Pentapetalae</taxon>
        <taxon>rosids</taxon>
        <taxon>malvids</taxon>
        <taxon>Brassicales</taxon>
        <taxon>Brassicaceae</taxon>
        <taxon>Brassiceae</taxon>
        <taxon>Brassica</taxon>
    </lineage>
</organism>
<keyword evidence="4" id="KW-0547">Nucleotide-binding</keyword>
<dbReference type="InterPro" id="IPR050747">
    <property type="entry name" value="Mitochondrial_chaperone_BCS1"/>
</dbReference>
<sequence>MKEYWTSLASLLGVLAFCQSLMNSVFPPELRYASLKLVNRFFQLFSSFCYFDITEIDGVNTNELYNAVQLYLSSSSVSSSTRLSLTRALNSSSITFGLSTNDSIVDTFNSATVLWEHVVTQRQSQTFAWRPMPEEKRGFTLRIKKRDKSLILDSYLDHIVDKAEEIRRRNQDRLLYTNSRGGGGGGGLDSRGLPWESVPFKHPSTFETLAMDPVKKREIMEDLKDFTECRSFYQRTGRAWKRGYLLHGPPGTGKSSMIAAMANYLGYDIYDLELTEVKSNSELRKLLMKTSSKSIIVIEDIDCSINLTNRGKKFNEPEMALTGSGLGDESGNGNTITLSGLLNFTDGLWSCCGSERIFVFTTNHIEKLDPALLRSGRMDMHVYMSYCTFPSLKILLRNYLGYEEGDLSDVVLRELEGVVEKAEITPADVSEVLIKNRRDKERAVRELLEDLKRRAERNEKKGKLRGQNGSVTVADDDVEEQEKRALDSPYAEEEEEIEDNICKISED</sequence>
<dbReference type="Gene3D" id="3.40.50.300">
    <property type="entry name" value="P-loop containing nucleotide triphosphate hydrolases"/>
    <property type="match status" value="1"/>
</dbReference>
<evidence type="ECO:0000313" key="10">
    <source>
        <dbReference type="EMBL" id="KAG5413973.1"/>
    </source>
</evidence>
<keyword evidence="11" id="KW-1185">Reference proteome</keyword>
<evidence type="ECO:0000259" key="9">
    <source>
        <dbReference type="SMART" id="SM00382"/>
    </source>
</evidence>
<evidence type="ECO:0000256" key="6">
    <source>
        <dbReference type="ARBA" id="ARBA00049360"/>
    </source>
</evidence>
<accession>A0ABQ7NSX1</accession>
<dbReference type="InterPro" id="IPR027417">
    <property type="entry name" value="P-loop_NTPase"/>
</dbReference>
<evidence type="ECO:0000256" key="7">
    <source>
        <dbReference type="SAM" id="MobiDB-lite"/>
    </source>
</evidence>
<dbReference type="InterPro" id="IPR003959">
    <property type="entry name" value="ATPase_AAA_core"/>
</dbReference>
<dbReference type="Proteomes" id="UP000823674">
    <property type="component" value="Chromosome A01"/>
</dbReference>
<keyword evidence="4" id="KW-0067">ATP-binding</keyword>
<dbReference type="Pfam" id="PF14363">
    <property type="entry name" value="AAA_assoc"/>
    <property type="match status" value="1"/>
</dbReference>
<protein>
    <recommendedName>
        <fullName evidence="9">AAA+ ATPase domain-containing protein</fullName>
    </recommendedName>
</protein>
<gene>
    <name evidence="10" type="primary">A01p018430.1_BraROA</name>
    <name evidence="10" type="ORF">IGI04_001540</name>
</gene>
<feature type="compositionally biased region" description="Acidic residues" evidence="7">
    <location>
        <begin position="490"/>
        <end position="499"/>
    </location>
</feature>
<evidence type="ECO:0000256" key="4">
    <source>
        <dbReference type="ARBA" id="ARBA00022840"/>
    </source>
</evidence>
<evidence type="ECO:0000256" key="3">
    <source>
        <dbReference type="ARBA" id="ARBA00022801"/>
    </source>
</evidence>
<evidence type="ECO:0000256" key="8">
    <source>
        <dbReference type="SAM" id="SignalP"/>
    </source>
</evidence>
<feature type="region of interest" description="Disordered" evidence="7">
    <location>
        <begin position="458"/>
        <end position="507"/>
    </location>
</feature>
<feature type="signal peptide" evidence="8">
    <location>
        <begin position="1"/>
        <end position="20"/>
    </location>
</feature>
<keyword evidence="5" id="KW-0460">Magnesium</keyword>
<name>A0ABQ7NSX1_BRACM</name>
<dbReference type="Pfam" id="PF00004">
    <property type="entry name" value="AAA"/>
    <property type="match status" value="1"/>
</dbReference>
<keyword evidence="8" id="KW-0732">Signal</keyword>
<feature type="chain" id="PRO_5045238529" description="AAA+ ATPase domain-containing protein" evidence="8">
    <location>
        <begin position="21"/>
        <end position="507"/>
    </location>
</feature>
<feature type="domain" description="AAA+ ATPase" evidence="9">
    <location>
        <begin position="240"/>
        <end position="388"/>
    </location>
</feature>
<evidence type="ECO:0000256" key="5">
    <source>
        <dbReference type="ARBA" id="ARBA00022842"/>
    </source>
</evidence>
<comment type="cofactor">
    <cofactor evidence="1">
        <name>Mg(2+)</name>
        <dbReference type="ChEBI" id="CHEBI:18420"/>
    </cofactor>
</comment>
<dbReference type="InterPro" id="IPR025753">
    <property type="entry name" value="AAA_N_dom"/>
</dbReference>
<reference evidence="10 11" key="1">
    <citation type="submission" date="2021-03" db="EMBL/GenBank/DDBJ databases">
        <authorList>
            <person name="King G.J."/>
            <person name="Bancroft I."/>
            <person name="Baten A."/>
            <person name="Bloomfield J."/>
            <person name="Borpatragohain P."/>
            <person name="He Z."/>
            <person name="Irish N."/>
            <person name="Irwin J."/>
            <person name="Liu K."/>
            <person name="Mauleon R.P."/>
            <person name="Moore J."/>
            <person name="Morris R."/>
            <person name="Ostergaard L."/>
            <person name="Wang B."/>
            <person name="Wells R."/>
        </authorList>
    </citation>
    <scope>NUCLEOTIDE SEQUENCE [LARGE SCALE GENOMIC DNA]</scope>
    <source>
        <strain evidence="10">R-o-18</strain>
        <tissue evidence="10">Leaf</tissue>
    </source>
</reference>
<dbReference type="InterPro" id="IPR058017">
    <property type="entry name" value="At3g28540-like_C"/>
</dbReference>
<comment type="similarity">
    <text evidence="2">Belongs to the AAA ATPase family. BCS1 subfamily.</text>
</comment>
<dbReference type="Gene3D" id="6.10.280.40">
    <property type="match status" value="1"/>
</dbReference>
<comment type="caution">
    <text evidence="10">The sequence shown here is derived from an EMBL/GenBank/DDBJ whole genome shotgun (WGS) entry which is preliminary data.</text>
</comment>
<dbReference type="Pfam" id="PF25568">
    <property type="entry name" value="AAA_lid_At3g28540"/>
    <property type="match status" value="1"/>
</dbReference>
<dbReference type="InterPro" id="IPR003593">
    <property type="entry name" value="AAA+_ATPase"/>
</dbReference>
<dbReference type="PANTHER" id="PTHR23070">
    <property type="entry name" value="BCS1 AAA-TYPE ATPASE"/>
    <property type="match status" value="1"/>
</dbReference>
<dbReference type="SUPFAM" id="SSF52540">
    <property type="entry name" value="P-loop containing nucleoside triphosphate hydrolases"/>
    <property type="match status" value="1"/>
</dbReference>
<evidence type="ECO:0000256" key="2">
    <source>
        <dbReference type="ARBA" id="ARBA00007448"/>
    </source>
</evidence>
<proteinExistence type="inferred from homology"/>
<dbReference type="SMART" id="SM00382">
    <property type="entry name" value="AAA"/>
    <property type="match status" value="1"/>
</dbReference>
<comment type="catalytic activity">
    <reaction evidence="6">
        <text>ATP + H2O = ADP + phosphate + H(+)</text>
        <dbReference type="Rhea" id="RHEA:13065"/>
        <dbReference type="ChEBI" id="CHEBI:15377"/>
        <dbReference type="ChEBI" id="CHEBI:15378"/>
        <dbReference type="ChEBI" id="CHEBI:30616"/>
        <dbReference type="ChEBI" id="CHEBI:43474"/>
        <dbReference type="ChEBI" id="CHEBI:456216"/>
    </reaction>
</comment>